<dbReference type="Pfam" id="PF10294">
    <property type="entry name" value="Methyltransf_16"/>
    <property type="match status" value="1"/>
</dbReference>
<dbReference type="GO" id="GO:0005829">
    <property type="term" value="C:cytosol"/>
    <property type="evidence" value="ECO:0007669"/>
    <property type="project" value="TreeGrafter"/>
</dbReference>
<dbReference type="SUPFAM" id="SSF53335">
    <property type="entry name" value="S-adenosyl-L-methionine-dependent methyltransferases"/>
    <property type="match status" value="1"/>
</dbReference>
<feature type="binding site" evidence="1">
    <location>
        <begin position="87"/>
        <end position="89"/>
    </location>
    <ligand>
        <name>S-adenosyl-L-methionine</name>
        <dbReference type="ChEBI" id="CHEBI:59789"/>
    </ligand>
</feature>
<keyword evidence="1 2" id="KW-0808">Transferase</keyword>
<proteinExistence type="inferred from homology"/>
<feature type="binding site" evidence="1">
    <location>
        <position position="112"/>
    </location>
    <ligand>
        <name>S-adenosyl-L-methionine</name>
        <dbReference type="ChEBI" id="CHEBI:59789"/>
    </ligand>
</feature>
<dbReference type="GO" id="GO:0016279">
    <property type="term" value="F:protein-lysine N-methyltransferase activity"/>
    <property type="evidence" value="ECO:0007669"/>
    <property type="project" value="UniProtKB-UniRule"/>
</dbReference>
<protein>
    <recommendedName>
        <fullName evidence="1">Protein-lysine N-methyltransferase EFM6</fullName>
        <ecNumber evidence="1">2.1.1.-</ecNumber>
    </recommendedName>
    <alternativeName>
        <fullName evidence="1">Elongation factor methyltransferase 6</fullName>
    </alternativeName>
</protein>
<dbReference type="Gene3D" id="3.40.50.150">
    <property type="entry name" value="Vaccinia Virus protein VP39"/>
    <property type="match status" value="1"/>
</dbReference>
<dbReference type="InterPro" id="IPR019410">
    <property type="entry name" value="Methyltransf_16"/>
</dbReference>
<dbReference type="OrthoDB" id="407325at2759"/>
<reference evidence="2 3" key="1">
    <citation type="journal article" date="2018" name="Nat. Ecol. Evol.">
        <title>Pezizomycetes genomes reveal the molecular basis of ectomycorrhizal truffle lifestyle.</title>
        <authorList>
            <person name="Murat C."/>
            <person name="Payen T."/>
            <person name="Noel B."/>
            <person name="Kuo A."/>
            <person name="Morin E."/>
            <person name="Chen J."/>
            <person name="Kohler A."/>
            <person name="Krizsan K."/>
            <person name="Balestrini R."/>
            <person name="Da Silva C."/>
            <person name="Montanini B."/>
            <person name="Hainaut M."/>
            <person name="Levati E."/>
            <person name="Barry K.W."/>
            <person name="Belfiori B."/>
            <person name="Cichocki N."/>
            <person name="Clum A."/>
            <person name="Dockter R.B."/>
            <person name="Fauchery L."/>
            <person name="Guy J."/>
            <person name="Iotti M."/>
            <person name="Le Tacon F."/>
            <person name="Lindquist E.A."/>
            <person name="Lipzen A."/>
            <person name="Malagnac F."/>
            <person name="Mello A."/>
            <person name="Molinier V."/>
            <person name="Miyauchi S."/>
            <person name="Poulain J."/>
            <person name="Riccioni C."/>
            <person name="Rubini A."/>
            <person name="Sitrit Y."/>
            <person name="Splivallo R."/>
            <person name="Traeger S."/>
            <person name="Wang M."/>
            <person name="Zifcakova L."/>
            <person name="Wipf D."/>
            <person name="Zambonelli A."/>
            <person name="Paolocci F."/>
            <person name="Nowrousian M."/>
            <person name="Ottonello S."/>
            <person name="Baldrian P."/>
            <person name="Spatafora J.W."/>
            <person name="Henrissat B."/>
            <person name="Nagy L.G."/>
            <person name="Aury J.M."/>
            <person name="Wincker P."/>
            <person name="Grigoriev I.V."/>
            <person name="Bonfante P."/>
            <person name="Martin F.M."/>
        </authorList>
    </citation>
    <scope>NUCLEOTIDE SEQUENCE [LARGE SCALE GENOMIC DNA]</scope>
    <source>
        <strain evidence="2 3">CCBAS932</strain>
    </source>
</reference>
<feature type="binding site" evidence="1">
    <location>
        <position position="58"/>
    </location>
    <ligand>
        <name>S-adenosyl-L-methionine</name>
        <dbReference type="ChEBI" id="CHEBI:59789"/>
    </ligand>
</feature>
<dbReference type="InterPro" id="IPR029063">
    <property type="entry name" value="SAM-dependent_MTases_sf"/>
</dbReference>
<keyword evidence="1" id="KW-0963">Cytoplasm</keyword>
<comment type="function">
    <text evidence="1">S-adenosyl-L-methionine-dependent protein-lysine N-methyltransferase that methylates elongation factor 1-alpha.</text>
</comment>
<organism evidence="2 3">
    <name type="scientific">Morchella conica CCBAS932</name>
    <dbReference type="NCBI Taxonomy" id="1392247"/>
    <lineage>
        <taxon>Eukaryota</taxon>
        <taxon>Fungi</taxon>
        <taxon>Dikarya</taxon>
        <taxon>Ascomycota</taxon>
        <taxon>Pezizomycotina</taxon>
        <taxon>Pezizomycetes</taxon>
        <taxon>Pezizales</taxon>
        <taxon>Morchellaceae</taxon>
        <taxon>Morchella</taxon>
    </lineage>
</organism>
<dbReference type="PANTHER" id="PTHR14614:SF152">
    <property type="entry name" value="PROTEIN-LYSINE N-METHYLTRANSFERASE EFM6"/>
    <property type="match status" value="1"/>
</dbReference>
<dbReference type="GO" id="GO:0032259">
    <property type="term" value="P:methylation"/>
    <property type="evidence" value="ECO:0007669"/>
    <property type="project" value="UniProtKB-KW"/>
</dbReference>
<evidence type="ECO:0000313" key="3">
    <source>
        <dbReference type="Proteomes" id="UP000277580"/>
    </source>
</evidence>
<dbReference type="PANTHER" id="PTHR14614">
    <property type="entry name" value="HEPATOCELLULAR CARCINOMA-ASSOCIATED ANTIGEN"/>
    <property type="match status" value="1"/>
</dbReference>
<keyword evidence="1" id="KW-0949">S-adenosyl-L-methionine</keyword>
<comment type="similarity">
    <text evidence="1">Belongs to the class I-like SAM-binding methyltransferase superfamily. METTL21 family. EFM6 subfamily.</text>
</comment>
<name>A0A3N4KLZ9_9PEZI</name>
<dbReference type="EC" id="2.1.1.-" evidence="1"/>
<keyword evidence="1 2" id="KW-0489">Methyltransferase</keyword>
<dbReference type="Proteomes" id="UP000277580">
    <property type="component" value="Unassembled WGS sequence"/>
</dbReference>
<keyword evidence="3" id="KW-1185">Reference proteome</keyword>
<accession>A0A3N4KLZ9</accession>
<dbReference type="InterPro" id="IPR033684">
    <property type="entry name" value="EFM6"/>
</dbReference>
<dbReference type="FunCoup" id="A0A3N4KLZ9">
    <property type="interactions" value="393"/>
</dbReference>
<sequence length="242" mass="27110">MDLFGENSDSEVEPFGADLVAPAPMLQARITETTFSGLLDSPIKLHEDLAKGCGGQIWPAGETLTKYILRRYKDNGGLRGKRIVELGAGGGLTGLGIAAACDLHDSELFITDMDAMIDLIHKNVALNGFDNRVKVELLDWSEPIPETIANKPVDIVLAADCVYYEPAFPLLEKTLVDLVGDDTIVFFCFKKRRRADLTFMKAIKKRLNVREIKDEPEYAQHDTDHETYTRENIFLYIMSKKK</sequence>
<dbReference type="EMBL" id="ML119144">
    <property type="protein sequence ID" value="RPB10332.1"/>
    <property type="molecule type" value="Genomic_DNA"/>
</dbReference>
<comment type="subcellular location">
    <subcellularLocation>
        <location evidence="1">Cytoplasm</location>
    </subcellularLocation>
</comment>
<dbReference type="STRING" id="1392247.A0A3N4KLZ9"/>
<gene>
    <name evidence="1" type="primary">EFM6</name>
    <name evidence="2" type="ORF">P167DRAFT_537773</name>
</gene>
<dbReference type="HAMAP" id="MF_03198">
    <property type="entry name" value="Methyltr_EFM6"/>
    <property type="match status" value="1"/>
</dbReference>
<dbReference type="AlphaFoldDB" id="A0A3N4KLZ9"/>
<feature type="binding site" evidence="1">
    <location>
        <position position="140"/>
    </location>
    <ligand>
        <name>S-adenosyl-L-methionine</name>
        <dbReference type="ChEBI" id="CHEBI:59789"/>
    </ligand>
</feature>
<feature type="binding site" evidence="1">
    <location>
        <position position="159"/>
    </location>
    <ligand>
        <name>S-adenosyl-L-methionine</name>
        <dbReference type="ChEBI" id="CHEBI:59789"/>
    </ligand>
</feature>
<evidence type="ECO:0000313" key="2">
    <source>
        <dbReference type="EMBL" id="RPB10332.1"/>
    </source>
</evidence>
<dbReference type="InParanoid" id="A0A3N4KLZ9"/>
<evidence type="ECO:0000256" key="1">
    <source>
        <dbReference type="HAMAP-Rule" id="MF_03198"/>
    </source>
</evidence>